<evidence type="ECO:0000256" key="8">
    <source>
        <dbReference type="PIRSR" id="PIRSR000445-4"/>
    </source>
</evidence>
<keyword evidence="2 4" id="KW-0560">Oxidoreductase</keyword>
<comment type="subunit">
    <text evidence="4">Homodimer.</text>
</comment>
<feature type="binding site" evidence="4 6">
    <location>
        <position position="118"/>
    </location>
    <ligand>
        <name>substrate</name>
    </ligand>
</feature>
<comment type="catalytic activity">
    <reaction evidence="4">
        <text>(S)-4-amino-5-oxopentanoate + tRNA(Glu) + NADP(+) = L-glutamyl-tRNA(Glu) + NADPH + H(+)</text>
        <dbReference type="Rhea" id="RHEA:12344"/>
        <dbReference type="Rhea" id="RHEA-COMP:9663"/>
        <dbReference type="Rhea" id="RHEA-COMP:9680"/>
        <dbReference type="ChEBI" id="CHEBI:15378"/>
        <dbReference type="ChEBI" id="CHEBI:57501"/>
        <dbReference type="ChEBI" id="CHEBI:57783"/>
        <dbReference type="ChEBI" id="CHEBI:58349"/>
        <dbReference type="ChEBI" id="CHEBI:78442"/>
        <dbReference type="ChEBI" id="CHEBI:78520"/>
        <dbReference type="EC" id="1.2.1.70"/>
    </reaction>
</comment>
<evidence type="ECO:0000256" key="6">
    <source>
        <dbReference type="PIRSR" id="PIRSR000445-2"/>
    </source>
</evidence>
<keyword evidence="12" id="KW-1185">Reference proteome</keyword>
<proteinExistence type="inferred from homology"/>
<dbReference type="InterPro" id="IPR000343">
    <property type="entry name" value="4pyrrol_synth_GluRdtase"/>
</dbReference>
<accession>C6L9T9</accession>
<dbReference type="PIRSF" id="PIRSF000445">
    <property type="entry name" value="4pyrrol_synth_GluRdtase"/>
    <property type="match status" value="1"/>
</dbReference>
<dbReference type="Gene3D" id="3.40.50.720">
    <property type="entry name" value="NAD(P)-binding Rossmann-like Domain"/>
    <property type="match status" value="1"/>
</dbReference>
<dbReference type="eggNOG" id="COG0373">
    <property type="taxonomic scope" value="Bacteria"/>
</dbReference>
<dbReference type="Gene3D" id="3.30.460.30">
    <property type="entry name" value="Glutamyl-tRNA reductase, N-terminal domain"/>
    <property type="match status" value="1"/>
</dbReference>
<dbReference type="NCBIfam" id="TIGR01035">
    <property type="entry name" value="hemA"/>
    <property type="match status" value="1"/>
</dbReference>
<evidence type="ECO:0000259" key="9">
    <source>
        <dbReference type="Pfam" id="PF01488"/>
    </source>
</evidence>
<evidence type="ECO:0000256" key="7">
    <source>
        <dbReference type="PIRSR" id="PIRSR000445-3"/>
    </source>
</evidence>
<dbReference type="PANTHER" id="PTHR43013:SF1">
    <property type="entry name" value="GLUTAMYL-TRNA REDUCTASE"/>
    <property type="match status" value="1"/>
</dbReference>
<dbReference type="InterPro" id="IPR015895">
    <property type="entry name" value="4pyrrol_synth_GluRdtase_N"/>
</dbReference>
<dbReference type="SUPFAM" id="SSF69742">
    <property type="entry name" value="Glutamyl tRNA-reductase catalytic, N-terminal domain"/>
    <property type="match status" value="1"/>
</dbReference>
<feature type="binding site" evidence="4 6">
    <location>
        <begin position="112"/>
        <end position="114"/>
    </location>
    <ligand>
        <name>substrate</name>
    </ligand>
</feature>
<feature type="binding site" evidence="4 6">
    <location>
        <begin position="49"/>
        <end position="52"/>
    </location>
    <ligand>
        <name>substrate</name>
    </ligand>
</feature>
<dbReference type="Pfam" id="PF01488">
    <property type="entry name" value="Shikimate_DH"/>
    <property type="match status" value="1"/>
</dbReference>
<dbReference type="GO" id="GO:0008883">
    <property type="term" value="F:glutamyl-tRNA reductase activity"/>
    <property type="evidence" value="ECO:0007669"/>
    <property type="project" value="UniProtKB-UniRule"/>
</dbReference>
<dbReference type="PROSITE" id="PS00747">
    <property type="entry name" value="GLUTR"/>
    <property type="match status" value="1"/>
</dbReference>
<comment type="function">
    <text evidence="4">Catalyzes the NADPH-dependent reduction of glutamyl-tRNA(Glu) to glutamate 1-semialdehyde (GSA).</text>
</comment>
<evidence type="ECO:0000256" key="3">
    <source>
        <dbReference type="ARBA" id="ARBA00023244"/>
    </source>
</evidence>
<dbReference type="InterPro" id="IPR036343">
    <property type="entry name" value="GluRdtase_N_sf"/>
</dbReference>
<dbReference type="Pfam" id="PF05201">
    <property type="entry name" value="GlutR_N"/>
    <property type="match status" value="1"/>
</dbReference>
<reference evidence="11" key="1">
    <citation type="submission" date="2009-07" db="EMBL/GenBank/DDBJ databases">
        <authorList>
            <person name="Weinstock G."/>
            <person name="Sodergren E."/>
            <person name="Clifton S."/>
            <person name="Fulton L."/>
            <person name="Fulton B."/>
            <person name="Courtney L."/>
            <person name="Fronick C."/>
            <person name="Harrison M."/>
            <person name="Strong C."/>
            <person name="Farmer C."/>
            <person name="Delahaunty K."/>
            <person name="Markovic C."/>
            <person name="Hall O."/>
            <person name="Minx P."/>
            <person name="Tomlinson C."/>
            <person name="Mitreva M."/>
            <person name="Nelson J."/>
            <person name="Hou S."/>
            <person name="Wollam A."/>
            <person name="Pepin K.H."/>
            <person name="Johnson M."/>
            <person name="Bhonagiri V."/>
            <person name="Nash W.E."/>
            <person name="Warren W."/>
            <person name="Chinwalla A."/>
            <person name="Mardis E.R."/>
            <person name="Wilson R.K."/>
        </authorList>
    </citation>
    <scope>NUCLEOTIDE SEQUENCE [LARGE SCALE GENOMIC DNA]</scope>
    <source>
        <strain evidence="11">DSM 14469</strain>
    </source>
</reference>
<evidence type="ECO:0000259" key="10">
    <source>
        <dbReference type="Pfam" id="PF05201"/>
    </source>
</evidence>
<feature type="domain" description="Glutamyl-tRNA reductase N-terminal" evidence="10">
    <location>
        <begin position="7"/>
        <end position="153"/>
    </location>
</feature>
<feature type="binding site" evidence="4 6">
    <location>
        <position position="107"/>
    </location>
    <ligand>
        <name>substrate</name>
    </ligand>
</feature>
<comment type="miscellaneous">
    <text evidence="4">During catalysis, the active site Cys acts as a nucleophile attacking the alpha-carbonyl group of tRNA-bound glutamate with the formation of a thioester intermediate between enzyme and glutamate, and the concomitant release of tRNA(Glu). The thioester intermediate is finally reduced by direct hydride transfer from NADPH, to form the product GSA.</text>
</comment>
<dbReference type="InterPro" id="IPR006151">
    <property type="entry name" value="Shikm_DH/Glu-tRNA_Rdtase"/>
</dbReference>
<dbReference type="RefSeq" id="WP_006860181.1">
    <property type="nucleotide sequence ID" value="NZ_ACCL02000002.1"/>
</dbReference>
<dbReference type="STRING" id="168384.SAMN05660368_03582"/>
<comment type="pathway">
    <text evidence="4">Porphyrin-containing compound metabolism; protoporphyrin-IX biosynthesis; 5-aminolevulinate from L-glutamyl-tRNA(Glu): step 1/2.</text>
</comment>
<feature type="active site" description="Nucleophile" evidence="4 5">
    <location>
        <position position="50"/>
    </location>
</feature>
<dbReference type="SUPFAM" id="SSF51735">
    <property type="entry name" value="NAD(P)-binding Rossmann-fold domains"/>
    <property type="match status" value="1"/>
</dbReference>
<evidence type="ECO:0000256" key="5">
    <source>
        <dbReference type="PIRSR" id="PIRSR000445-1"/>
    </source>
</evidence>
<dbReference type="InterPro" id="IPR018214">
    <property type="entry name" value="GluRdtase_CS"/>
</dbReference>
<name>C6L9T9_9FIRM</name>
<evidence type="ECO:0000256" key="2">
    <source>
        <dbReference type="ARBA" id="ARBA00023002"/>
    </source>
</evidence>
<evidence type="ECO:0000256" key="4">
    <source>
        <dbReference type="HAMAP-Rule" id="MF_00087"/>
    </source>
</evidence>
<feature type="binding site" evidence="4 7">
    <location>
        <begin position="187"/>
        <end position="192"/>
    </location>
    <ligand>
        <name>NADP(+)</name>
        <dbReference type="ChEBI" id="CHEBI:58349"/>
    </ligand>
</feature>
<dbReference type="GO" id="GO:0019353">
    <property type="term" value="P:protoporphyrinogen IX biosynthetic process from glutamate"/>
    <property type="evidence" value="ECO:0007669"/>
    <property type="project" value="TreeGrafter"/>
</dbReference>
<gene>
    <name evidence="4" type="primary">hemA</name>
    <name evidence="11" type="ORF">BRYFOR_05379</name>
</gene>
<sequence length="429" mass="48470">MSIYMAGIDHTKAPLDVRSVFSFTKKNMAGAMERWKNIPGLQGCVMIVTCNRMELWASVQDDVKPDLFELLCQEKGVDARQYRQYAVFREGREAVSHLFEVSCGLQSRILGEDQIITQVKDALAFAREQYATDNVLEVLFRMAVTAGKKVKTEVLLSKKDSSVIHRAVEVLKEEGYTFEGKKCMVIGNGEMGRLSANVFRSEGADVTVTVRSYRSGVVDIPRGCRRINYAERMTLFPQCDYVISATASPNYTLRREEVEAALDGPVVMVDLAVPRDIEPSIGSLAGVTLYDIDYFDAGHISAQTQADIARAKEILQAQIAEFFDWYEGRDVIEKIQDVREALVEDFHLRTQKKTRELGTHLEPESSGMLQDYQEYIETAAAKTIGKMMFGLRRKVSDRTFRECMEALEDLYEKDNHNRQPGEQAGSYPV</sequence>
<protein>
    <recommendedName>
        <fullName evidence="4">Glutamyl-tRNA reductase</fullName>
        <shortName evidence="4">GluTR</shortName>
        <ecNumber evidence="4">1.2.1.70</ecNumber>
    </recommendedName>
</protein>
<dbReference type="EC" id="1.2.1.70" evidence="4"/>
<comment type="domain">
    <text evidence="4">Possesses an unusual extended V-shaped dimeric structure with each monomer consisting of three distinct domains arranged along a curved 'spinal' alpha-helix. The N-terminal catalytic domain specifically recognizes the glutamate moiety of the substrate. The second domain is the NADPH-binding domain, and the third C-terminal domain is responsible for dimerization.</text>
</comment>
<dbReference type="HAMAP" id="MF_00087">
    <property type="entry name" value="Glu_tRNA_reductase"/>
    <property type="match status" value="1"/>
</dbReference>
<dbReference type="OrthoDB" id="110209at2"/>
<feature type="site" description="Important for activity" evidence="4 8">
    <location>
        <position position="97"/>
    </location>
</feature>
<comment type="caution">
    <text evidence="11">The sequence shown here is derived from an EMBL/GenBank/DDBJ whole genome shotgun (WGS) entry which is preliminary data.</text>
</comment>
<organism evidence="11 12">
    <name type="scientific">Marvinbryantia formatexigens DSM 14469</name>
    <dbReference type="NCBI Taxonomy" id="478749"/>
    <lineage>
        <taxon>Bacteria</taxon>
        <taxon>Bacillati</taxon>
        <taxon>Bacillota</taxon>
        <taxon>Clostridia</taxon>
        <taxon>Lachnospirales</taxon>
        <taxon>Lachnospiraceae</taxon>
        <taxon>Marvinbryantia</taxon>
    </lineage>
</organism>
<dbReference type="AlphaFoldDB" id="C6L9T9"/>
<comment type="similarity">
    <text evidence="4">Belongs to the glutamyl-tRNA reductase family.</text>
</comment>
<keyword evidence="3 4" id="KW-0627">Porphyrin biosynthesis</keyword>
<keyword evidence="1 4" id="KW-0521">NADP</keyword>
<dbReference type="Proteomes" id="UP000005561">
    <property type="component" value="Unassembled WGS sequence"/>
</dbReference>
<evidence type="ECO:0000313" key="12">
    <source>
        <dbReference type="Proteomes" id="UP000005561"/>
    </source>
</evidence>
<feature type="domain" description="Quinate/shikimate 5-dehydrogenase/glutamyl-tRNA reductase" evidence="9">
    <location>
        <begin position="176"/>
        <end position="293"/>
    </location>
</feature>
<evidence type="ECO:0000313" key="11">
    <source>
        <dbReference type="EMBL" id="EET62346.1"/>
    </source>
</evidence>
<dbReference type="FunFam" id="3.30.460.30:FF:000001">
    <property type="entry name" value="Glutamyl-tRNA reductase"/>
    <property type="match status" value="1"/>
</dbReference>
<dbReference type="InterPro" id="IPR036291">
    <property type="entry name" value="NAD(P)-bd_dom_sf"/>
</dbReference>
<dbReference type="EMBL" id="ACCL02000002">
    <property type="protein sequence ID" value="EET62346.1"/>
    <property type="molecule type" value="Genomic_DNA"/>
</dbReference>
<evidence type="ECO:0000256" key="1">
    <source>
        <dbReference type="ARBA" id="ARBA00022857"/>
    </source>
</evidence>
<dbReference type="UniPathway" id="UPA00251">
    <property type="reaction ID" value="UER00316"/>
</dbReference>
<dbReference type="PANTHER" id="PTHR43013">
    <property type="entry name" value="GLUTAMYL-TRNA REDUCTASE"/>
    <property type="match status" value="1"/>
</dbReference>
<dbReference type="GO" id="GO:0050661">
    <property type="term" value="F:NADP binding"/>
    <property type="evidence" value="ECO:0007669"/>
    <property type="project" value="InterPro"/>
</dbReference>